<dbReference type="Proteomes" id="UP000184233">
    <property type="component" value="Unassembled WGS sequence"/>
</dbReference>
<name>A0A1M3L2H4_9BACT</name>
<dbReference type="PANTHER" id="PTHR30005">
    <property type="entry name" value="EXOPOLYPHOSPHATASE"/>
    <property type="match status" value="1"/>
</dbReference>
<dbReference type="AlphaFoldDB" id="A0A1M3L2H4"/>
<dbReference type="InterPro" id="IPR050273">
    <property type="entry name" value="GppA/Ppx_hydrolase"/>
</dbReference>
<dbReference type="InterPro" id="IPR003695">
    <property type="entry name" value="Ppx_GppA_N"/>
</dbReference>
<evidence type="ECO:0000313" key="3">
    <source>
        <dbReference type="Proteomes" id="UP000184233"/>
    </source>
</evidence>
<dbReference type="Gene3D" id="3.30.420.150">
    <property type="entry name" value="Exopolyphosphatase. Domain 2"/>
    <property type="match status" value="1"/>
</dbReference>
<protein>
    <recommendedName>
        <fullName evidence="1">Ppx/GppA phosphatase N-terminal domain-containing protein</fullName>
    </recommendedName>
</protein>
<gene>
    <name evidence="2" type="ORF">BGO89_02300</name>
</gene>
<sequence length="303" mass="31827">MIGAGIDIGTNTMLMVIGRMDGNDLVVMRDEHSIARLGEGVDATGTISEAAVVRGCDILGRYAAIIRDMGVSRVRAVATSAMRDATNATEVRHRLEQALGWPIDVIDGEEEAGLTFIGTVGTDDRPATVIDIGGGSTEFVKGTGGVVSASRSIDIGAVRCTERYLGTLPADRDAILKARGEIRTMISDIVTLIGDAGRLVGVAGTPTSLAAVDQGLASFDASRIDGYVLTAVRVHDRAEELLRYTLDEVRALPGVHPQRADILPAGALLLDEAMSVLGADSVTVSTRGLRYGVLLSMLRQPSS</sequence>
<evidence type="ECO:0000313" key="2">
    <source>
        <dbReference type="EMBL" id="OJX59424.1"/>
    </source>
</evidence>
<organism evidence="2 3">
    <name type="scientific">Candidatus Kapaibacterium thiocyanatum</name>
    <dbReference type="NCBI Taxonomy" id="1895771"/>
    <lineage>
        <taxon>Bacteria</taxon>
        <taxon>Pseudomonadati</taxon>
        <taxon>Candidatus Kapaibacteriota</taxon>
        <taxon>Candidatus Kapaibacteriia</taxon>
        <taxon>Candidatus Kapaibacteriales</taxon>
        <taxon>Candidatus Kapaibacteriaceae</taxon>
        <taxon>Candidatus Kapaibacterium</taxon>
    </lineage>
</organism>
<dbReference type="Pfam" id="PF02541">
    <property type="entry name" value="Ppx-GppA"/>
    <property type="match status" value="1"/>
</dbReference>
<dbReference type="GO" id="GO:0016462">
    <property type="term" value="F:pyrophosphatase activity"/>
    <property type="evidence" value="ECO:0007669"/>
    <property type="project" value="TreeGrafter"/>
</dbReference>
<feature type="domain" description="Ppx/GppA phosphatase N-terminal" evidence="1">
    <location>
        <begin position="17"/>
        <end position="299"/>
    </location>
</feature>
<dbReference type="PANTHER" id="PTHR30005:SF0">
    <property type="entry name" value="RETROGRADE REGULATION PROTEIN 2"/>
    <property type="match status" value="1"/>
</dbReference>
<evidence type="ECO:0000259" key="1">
    <source>
        <dbReference type="Pfam" id="PF02541"/>
    </source>
</evidence>
<dbReference type="InterPro" id="IPR043129">
    <property type="entry name" value="ATPase_NBD"/>
</dbReference>
<dbReference type="SUPFAM" id="SSF53067">
    <property type="entry name" value="Actin-like ATPase domain"/>
    <property type="match status" value="2"/>
</dbReference>
<dbReference type="EMBL" id="MKVH01000013">
    <property type="protein sequence ID" value="OJX59424.1"/>
    <property type="molecule type" value="Genomic_DNA"/>
</dbReference>
<dbReference type="STRING" id="1895771.BGO89_02300"/>
<reference evidence="2 3" key="1">
    <citation type="submission" date="2016-09" db="EMBL/GenBank/DDBJ databases">
        <title>Genome-resolved meta-omics ties microbial dynamics to process performance in biotechnology for thiocyanate degradation.</title>
        <authorList>
            <person name="Kantor R.S."/>
            <person name="Huddy R.J."/>
            <person name="Iyer R."/>
            <person name="Thomas B.C."/>
            <person name="Brown C.T."/>
            <person name="Anantharaman K."/>
            <person name="Tringe S."/>
            <person name="Hettich R.L."/>
            <person name="Harrison S.T."/>
            <person name="Banfield J.F."/>
        </authorList>
    </citation>
    <scope>NUCLEOTIDE SEQUENCE [LARGE SCALE GENOMIC DNA]</scope>
    <source>
        <strain evidence="2">59-99</strain>
    </source>
</reference>
<dbReference type="CDD" id="cd24054">
    <property type="entry name" value="ASKHA_NBD_AaPPX-GppA_MtPPX2-like"/>
    <property type="match status" value="1"/>
</dbReference>
<comment type="caution">
    <text evidence="2">The sequence shown here is derived from an EMBL/GenBank/DDBJ whole genome shotgun (WGS) entry which is preliminary data.</text>
</comment>
<dbReference type="Gene3D" id="3.30.420.40">
    <property type="match status" value="1"/>
</dbReference>
<proteinExistence type="predicted"/>
<accession>A0A1M3L2H4</accession>